<dbReference type="InterPro" id="IPR011989">
    <property type="entry name" value="ARM-like"/>
</dbReference>
<dbReference type="PANTHER" id="PTHR21704">
    <property type="entry name" value="NIPPED-B-LIKE PROTEIN DELANGIN SCC2-RELATED"/>
    <property type="match status" value="1"/>
</dbReference>
<dbReference type="GO" id="GO:1990414">
    <property type="term" value="P:replication-born double-strand break repair via sister chromatid exchange"/>
    <property type="evidence" value="ECO:0000318"/>
    <property type="project" value="GO_Central"/>
</dbReference>
<dbReference type="Gene3D" id="1.25.10.10">
    <property type="entry name" value="Leucine-rich Repeat Variant"/>
    <property type="match status" value="1"/>
</dbReference>
<keyword evidence="5" id="KW-0539">Nucleus</keyword>
<evidence type="ECO:0000256" key="4">
    <source>
        <dbReference type="PROSITE-ProRule" id="PRU00146"/>
    </source>
</evidence>
<evidence type="ECO:0000259" key="7">
    <source>
        <dbReference type="PROSITE" id="PS50016"/>
    </source>
</evidence>
<dbReference type="InterPro" id="IPR001965">
    <property type="entry name" value="Znf_PHD"/>
</dbReference>
<dbReference type="InterPro" id="IPR033031">
    <property type="entry name" value="Scc2/Nipped-B"/>
</dbReference>
<keyword evidence="5" id="KW-0677">Repeat</keyword>
<dbReference type="OMA" id="GSTDWPA"/>
<dbReference type="InterPro" id="IPR011011">
    <property type="entry name" value="Znf_FYVE_PHD"/>
</dbReference>
<gene>
    <name evidence="9" type="ORF">KFL_009770020</name>
</gene>
<dbReference type="Proteomes" id="UP000054558">
    <property type="component" value="Unassembled WGS sequence"/>
</dbReference>
<dbReference type="STRING" id="105231.A0A1Y1IN29"/>
<dbReference type="Gene3D" id="3.30.40.10">
    <property type="entry name" value="Zinc/RING finger domain, C3HC4 (zinc finger)"/>
    <property type="match status" value="1"/>
</dbReference>
<evidence type="ECO:0000313" key="9">
    <source>
        <dbReference type="EMBL" id="GAQ92315.1"/>
    </source>
</evidence>
<dbReference type="Pfam" id="PF20168">
    <property type="entry name" value="PDS5"/>
    <property type="match status" value="1"/>
</dbReference>
<keyword evidence="5" id="KW-0131">Cell cycle</keyword>
<dbReference type="SUPFAM" id="SSF48371">
    <property type="entry name" value="ARM repeat"/>
    <property type="match status" value="1"/>
</dbReference>
<comment type="subcellular location">
    <subcellularLocation>
        <location evidence="5">Nucleus</location>
    </subcellularLocation>
</comment>
<keyword evidence="10" id="KW-1185">Reference proteome</keyword>
<evidence type="ECO:0000256" key="1">
    <source>
        <dbReference type="ARBA" id="ARBA00022723"/>
    </source>
</evidence>
<dbReference type="GO" id="GO:0061775">
    <property type="term" value="F:cohesin loader activity"/>
    <property type="evidence" value="ECO:0007669"/>
    <property type="project" value="InterPro"/>
</dbReference>
<sequence>MAGQQGAFRLPAARLTNLAHPEVFQFFPVPSLPANFGGACHASLSPEGHPSGPSPSSSAVEHGIAHLLREADVSYLSLKASLPFLPSPQPSTRRVALLSSNPGIFQCMPKTPGRLDRASVPVAVVRPLPPADGPPLLPQGTVRAAEPQSGPRLRPDPWASSAQEDEPLMRPRTKKRRSAKAPHPAFVPNEDSPAPDRGAALLSLVGQLLEPEAARGDRLGACLTHEQLAQLADAVAALRAQQRLATMPLPPLLQLVLALDRHVRSATHAGAVDAGVDPGGGGGVPLAAEAAHLLLLLLATPGMPPQLYVEEVIEGLLAFLKSAATTVVFPAFDPAYAAQASQGARPAEGDDPADLPREAGAPFKGRGAAGQKGSSLSAGPGGAALLPRLCSLYELTARLLALRRLQDSVVLQLAKLALTTLTCDNLPLLHLKAIALLAAVFRCYPAHRLLLIEDVAALVWRTPAGKRGAARYHVLGEAGQQIGVPAAVLLHAVQACAVLPRAHAWPGEEERARACAGVYEGATAVATHFWRVVVPKWGALKGPDSAELRSAMDGLTADLRAMLNAPEFPAAGLLLQVLASVLLSEVGVQSRDAAVRGLALDVLGAVAAQLQADAAADAQHHLWLLFQYEAPAQPGGVCEVCEQELHGARPLRCAACPRLFHSECLGGAPPEGRRWLCALCECKEQLAALGVPLANGDAGGDDEAAAEEQVALVQQALLNYLAHHAQADPAIASAREFFLCQWFHDAPQEQLPLYEARLDAPPPPLRRGSGPPPLGRPTFVQVARALGQKRPLQRGLDIIRNAFLGSLQESSPTIRAKGLRALGGMVAERPALLREGAVQAAVEGRFLDAAISVREAAMELVGNYVTTDPELANQYYPHIAERILDLGVSVRKRVIRILRAVCIDDARSPHRVDACERLLTRVADEEASIQDMVMKTFHGVLFSPLDAGGGGSSLEERCALLVALLRSPGNQQPLVAAVKRCLLQETPAGVAGGAGAVDPAVRRVCEAMCRQLLESILQIEEGASADTAALPHVLALHAFCDVDPLLCAPATDPLRTVVTLQPYLQTEAGSRSAGQLCAALLDIFAAVLPLARPPAWLTAALEQKLRTCVQRQPYLTVVHAAIRCLCALGSVAEQGLSGLQHLLSSLFEFLTKQKNAGSEAANGATVARCLYSLGVLCRYGAYAVADAGPGIAWGGVLELYRHFLASSTFDVKQRALQGLGAVFSARPRLMMAGGMDKLLQATLSRGADQRLKVQTLRNFHDFLVCIEDGMKSSADATPAATAQRATAAGAAAEAVPTTAGAADKVDAGIAGGIIQTHWSRVLERCGDPAPEVRHAALKVVELALRQGLVHPMTAVPPLVALGMDTHAATAKLAHQLLAAMYQKHPDFVESRLGDGLQAAFRMHAGLARDGRGGPVPGAGLGGVYALCRATKGARNKVLHSIVHKFDTAADDLPFLHFCAAALAGLPFATLDEPLYLIYSINRTLQLRAGAALAQLKAAVLGAGPVAAAVRASVAAAEREAEEAALSVYSDVDPAPPGPAQHPAADDLAGLPRDDVDAVKAESGGAMALSLLLLLKRYLKMAYALPDDRCAAFSPTDPARTAEPAAPRDGVGPFDAALLPLQPVATSRDLWQRYKVFKKLMKEDAIDYGAFAVPKSKKRASAARGEAGNGEGTPADGAAPASGLPGTKRPRAKSMGPAKRRKRRKRGDDDSDLEDEMEQDNDAATEDGPSHKEGWDTKGRRRRQVAENARASL</sequence>
<comment type="similarity">
    <text evidence="5">Belongs to the SCC2/Nipped-B family.</text>
</comment>
<dbReference type="GO" id="GO:0034087">
    <property type="term" value="P:establishment of mitotic sister chromatid cohesion"/>
    <property type="evidence" value="ECO:0000318"/>
    <property type="project" value="GO_Central"/>
</dbReference>
<feature type="region of interest" description="Disordered" evidence="6">
    <location>
        <begin position="1661"/>
        <end position="1752"/>
    </location>
</feature>
<dbReference type="InterPro" id="IPR002219">
    <property type="entry name" value="PKC_DAG/PE"/>
</dbReference>
<feature type="compositionally biased region" description="Basic and acidic residues" evidence="6">
    <location>
        <begin position="1727"/>
        <end position="1737"/>
    </location>
</feature>
<keyword evidence="1" id="KW-0479">Metal-binding</keyword>
<keyword evidence="3" id="KW-0862">Zinc</keyword>
<feature type="compositionally biased region" description="Acidic residues" evidence="6">
    <location>
        <begin position="1708"/>
        <end position="1724"/>
    </location>
</feature>
<evidence type="ECO:0000313" key="10">
    <source>
        <dbReference type="Proteomes" id="UP000054558"/>
    </source>
</evidence>
<accession>A0A1Y1IN29</accession>
<feature type="region of interest" description="Disordered" evidence="6">
    <location>
        <begin position="1529"/>
        <end position="1548"/>
    </location>
</feature>
<dbReference type="InterPro" id="IPR016024">
    <property type="entry name" value="ARM-type_fold"/>
</dbReference>
<feature type="region of interest" description="Disordered" evidence="6">
    <location>
        <begin position="340"/>
        <end position="377"/>
    </location>
</feature>
<dbReference type="CDD" id="cd23958">
    <property type="entry name" value="SCC2"/>
    <property type="match status" value="1"/>
</dbReference>
<dbReference type="PROSITE" id="PS50016">
    <property type="entry name" value="ZF_PHD_2"/>
    <property type="match status" value="1"/>
</dbReference>
<dbReference type="InterPro" id="IPR019787">
    <property type="entry name" value="Znf_PHD-finger"/>
</dbReference>
<dbReference type="InterPro" id="IPR024986">
    <property type="entry name" value="Nipped-B_C"/>
</dbReference>
<dbReference type="SMART" id="SM00249">
    <property type="entry name" value="PHD"/>
    <property type="match status" value="1"/>
</dbReference>
<dbReference type="GO" id="GO:0008270">
    <property type="term" value="F:zinc ion binding"/>
    <property type="evidence" value="ECO:0007669"/>
    <property type="project" value="UniProtKB-KW"/>
</dbReference>
<dbReference type="PROSITE" id="PS01359">
    <property type="entry name" value="ZF_PHD_1"/>
    <property type="match status" value="1"/>
</dbReference>
<evidence type="ECO:0000256" key="2">
    <source>
        <dbReference type="ARBA" id="ARBA00022771"/>
    </source>
</evidence>
<evidence type="ECO:0000256" key="5">
    <source>
        <dbReference type="RuleBase" id="RU364107"/>
    </source>
</evidence>
<evidence type="ECO:0000256" key="6">
    <source>
        <dbReference type="SAM" id="MobiDB-lite"/>
    </source>
</evidence>
<dbReference type="GO" id="GO:0010468">
    <property type="term" value="P:regulation of gene expression"/>
    <property type="evidence" value="ECO:0007669"/>
    <property type="project" value="InterPro"/>
</dbReference>
<keyword evidence="2 4" id="KW-0863">Zinc-finger</keyword>
<organism evidence="9 10">
    <name type="scientific">Klebsormidium nitens</name>
    <name type="common">Green alga</name>
    <name type="synonym">Ulothrix nitens</name>
    <dbReference type="NCBI Taxonomy" id="105231"/>
    <lineage>
        <taxon>Eukaryota</taxon>
        <taxon>Viridiplantae</taxon>
        <taxon>Streptophyta</taxon>
        <taxon>Klebsormidiophyceae</taxon>
        <taxon>Klebsormidiales</taxon>
        <taxon>Klebsormidiaceae</taxon>
        <taxon>Klebsormidium</taxon>
    </lineage>
</organism>
<feature type="region of interest" description="Disordered" evidence="6">
    <location>
        <begin position="130"/>
        <end position="194"/>
    </location>
</feature>
<dbReference type="GO" id="GO:0071169">
    <property type="term" value="P:establishment of protein localization to chromatin"/>
    <property type="evidence" value="ECO:0000318"/>
    <property type="project" value="GO_Central"/>
</dbReference>
<dbReference type="GO" id="GO:0003682">
    <property type="term" value="F:chromatin binding"/>
    <property type="evidence" value="ECO:0000318"/>
    <property type="project" value="GO_Central"/>
</dbReference>
<dbReference type="PANTHER" id="PTHR21704:SF18">
    <property type="entry name" value="NIPPED-B-LIKE PROTEIN"/>
    <property type="match status" value="1"/>
</dbReference>
<dbReference type="GO" id="GO:0090694">
    <property type="term" value="C:Scc2-Scc4 cohesin loading complex"/>
    <property type="evidence" value="ECO:0000318"/>
    <property type="project" value="GO_Central"/>
</dbReference>
<dbReference type="SUPFAM" id="SSF57903">
    <property type="entry name" value="FYVE/PHD zinc finger"/>
    <property type="match status" value="1"/>
</dbReference>
<name>A0A1Y1IN29_KLENI</name>
<dbReference type="OrthoDB" id="418242at2759"/>
<protein>
    <recommendedName>
        <fullName evidence="5">Sister chromatid cohesion protein</fullName>
    </recommendedName>
</protein>
<reference evidence="9 10" key="1">
    <citation type="journal article" date="2014" name="Nat. Commun.">
        <title>Klebsormidium flaccidum genome reveals primary factors for plant terrestrial adaptation.</title>
        <authorList>
            <person name="Hori K."/>
            <person name="Maruyama F."/>
            <person name="Fujisawa T."/>
            <person name="Togashi T."/>
            <person name="Yamamoto N."/>
            <person name="Seo M."/>
            <person name="Sato S."/>
            <person name="Yamada T."/>
            <person name="Mori H."/>
            <person name="Tajima N."/>
            <person name="Moriyama T."/>
            <person name="Ikeuchi M."/>
            <person name="Watanabe M."/>
            <person name="Wada H."/>
            <person name="Kobayashi K."/>
            <person name="Saito M."/>
            <person name="Masuda T."/>
            <person name="Sasaki-Sekimoto Y."/>
            <person name="Mashiguchi K."/>
            <person name="Awai K."/>
            <person name="Shimojima M."/>
            <person name="Masuda S."/>
            <person name="Iwai M."/>
            <person name="Nobusawa T."/>
            <person name="Narise T."/>
            <person name="Kondo S."/>
            <person name="Saito H."/>
            <person name="Sato R."/>
            <person name="Murakawa M."/>
            <person name="Ihara Y."/>
            <person name="Oshima-Yamada Y."/>
            <person name="Ohtaka K."/>
            <person name="Satoh M."/>
            <person name="Sonobe K."/>
            <person name="Ishii M."/>
            <person name="Ohtani R."/>
            <person name="Kanamori-Sato M."/>
            <person name="Honoki R."/>
            <person name="Miyazaki D."/>
            <person name="Mochizuki H."/>
            <person name="Umetsu J."/>
            <person name="Higashi K."/>
            <person name="Shibata D."/>
            <person name="Kamiya Y."/>
            <person name="Sato N."/>
            <person name="Nakamura Y."/>
            <person name="Tabata S."/>
            <person name="Ida S."/>
            <person name="Kurokawa K."/>
            <person name="Ohta H."/>
        </authorList>
    </citation>
    <scope>NUCLEOTIDE SEQUENCE [LARGE SCALE GENOMIC DNA]</scope>
    <source>
        <strain evidence="9 10">NIES-2285</strain>
    </source>
</reference>
<dbReference type="InterPro" id="IPR013083">
    <property type="entry name" value="Znf_RING/FYVE/PHD"/>
</dbReference>
<evidence type="ECO:0000259" key="8">
    <source>
        <dbReference type="PROSITE" id="PS50081"/>
    </source>
</evidence>
<proteinExistence type="inferred from homology"/>
<feature type="domain" description="PHD-type" evidence="7">
    <location>
        <begin position="635"/>
        <end position="683"/>
    </location>
</feature>
<feature type="compositionally biased region" description="Basic residues" evidence="6">
    <location>
        <begin position="171"/>
        <end position="180"/>
    </location>
</feature>
<evidence type="ECO:0000256" key="3">
    <source>
        <dbReference type="ARBA" id="ARBA00022833"/>
    </source>
</evidence>
<dbReference type="Pfam" id="PF12830">
    <property type="entry name" value="Nipped-B_C"/>
    <property type="match status" value="1"/>
</dbReference>
<dbReference type="EMBL" id="DF237926">
    <property type="protein sequence ID" value="GAQ92315.1"/>
    <property type="molecule type" value="Genomic_DNA"/>
</dbReference>
<dbReference type="SMART" id="SM00109">
    <property type="entry name" value="C1"/>
    <property type="match status" value="1"/>
</dbReference>
<dbReference type="GO" id="GO:0140588">
    <property type="term" value="P:chromatin looping"/>
    <property type="evidence" value="ECO:0007669"/>
    <property type="project" value="InterPro"/>
</dbReference>
<dbReference type="PROSITE" id="PS50081">
    <property type="entry name" value="ZF_DAG_PE_2"/>
    <property type="match status" value="1"/>
</dbReference>
<dbReference type="InterPro" id="IPR019786">
    <property type="entry name" value="Zinc_finger_PHD-type_CS"/>
</dbReference>
<feature type="compositionally biased region" description="Basic residues" evidence="6">
    <location>
        <begin position="1687"/>
        <end position="1704"/>
    </location>
</feature>
<feature type="domain" description="Phorbol-ester/DAG-type" evidence="8">
    <location>
        <begin position="620"/>
        <end position="677"/>
    </location>
</feature>